<accession>A0ACC2DEM0</accession>
<evidence type="ECO:0000313" key="2">
    <source>
        <dbReference type="Proteomes" id="UP001162992"/>
    </source>
</evidence>
<proteinExistence type="predicted"/>
<comment type="caution">
    <text evidence="1">The sequence shown here is derived from an EMBL/GenBank/DDBJ whole genome shotgun (WGS) entry which is preliminary data.</text>
</comment>
<name>A0ACC2DEM0_DIPCM</name>
<keyword evidence="2" id="KW-1185">Reference proteome</keyword>
<sequence>MARGECSVYYARCMRAIHEGRFAEALQTAELLDQRGFQLPTSILSRLLKEFANMRDLKAGRRISSLITSSGQAANPILVDRLIRLFSLGGSLTEALQEFCRLPEKDKHVWTSIISAHAKHGQGHKAMDLYHQMRQSHVQPDVYTYAAILNACACCSALEEGKLVHTHILESGLKSDIFLGNCLVDMYSKCGSLEAARRVFNEMSQRDVASWNAIISGCAHLGNPEEALYLLKEMQRKGIKPDKYTFVPTLKACGSVGAVDEGGLIHAQIRMHRLEADLYVGSALVDMYAKCGHVERAYQVFQEMPERNVVCWNTMISAYVQVDLVEDALNLFNTMQKEGFEPDRVTYLSILKACSSSSTPDQGKSIHAQVCRSGLDLDIFVGSALVDMYAKFRCIDEALAVFLKLPKRDIVAWNAIIAGYAQCGNAEEALKLFESMQKEGLKPDKLMYVTILKACGNMAALDQGKLMHVQLRKNGLESDPFVGGALVDMYAKCGRIDKACQAFRQISEQDAFLWNSLIAGCITHGYANKALELFRQMKIEGLMPDKVTFVSALQACAQIGALVEGKLIHSQLRATGLDLDLSVGSTLIDMYGKCGCLDEACQVFFNLPQRTLVLWNAMINGYAQQGHGQVALGLFEKMQQEGLKPNHVTFLCVLSACSHAGLVEEGYELFGSMQESFSITPTMEHYTCMVDLLGRAGRLNEAHAFVSNMAVQPSAAVWISLLGACRTHGDVELGKVSFESLVKLEPTNASAYVLMTDIYLAATRQEDKVQRRI</sequence>
<organism evidence="1 2">
    <name type="scientific">Diphasiastrum complanatum</name>
    <name type="common">Issler's clubmoss</name>
    <name type="synonym">Lycopodium complanatum</name>
    <dbReference type="NCBI Taxonomy" id="34168"/>
    <lineage>
        <taxon>Eukaryota</taxon>
        <taxon>Viridiplantae</taxon>
        <taxon>Streptophyta</taxon>
        <taxon>Embryophyta</taxon>
        <taxon>Tracheophyta</taxon>
        <taxon>Lycopodiopsida</taxon>
        <taxon>Lycopodiales</taxon>
        <taxon>Lycopodiaceae</taxon>
        <taxon>Lycopodioideae</taxon>
        <taxon>Diphasiastrum</taxon>
    </lineage>
</organism>
<dbReference type="Proteomes" id="UP001162992">
    <property type="component" value="Chromosome 6"/>
</dbReference>
<dbReference type="EMBL" id="CM055097">
    <property type="protein sequence ID" value="KAJ7552693.1"/>
    <property type="molecule type" value="Genomic_DNA"/>
</dbReference>
<evidence type="ECO:0000313" key="1">
    <source>
        <dbReference type="EMBL" id="KAJ7552693.1"/>
    </source>
</evidence>
<reference evidence="2" key="1">
    <citation type="journal article" date="2024" name="Proc. Natl. Acad. Sci. U.S.A.">
        <title>Extraordinary preservation of gene collinearity over three hundred million years revealed in homosporous lycophytes.</title>
        <authorList>
            <person name="Li C."/>
            <person name="Wickell D."/>
            <person name="Kuo L.Y."/>
            <person name="Chen X."/>
            <person name="Nie B."/>
            <person name="Liao X."/>
            <person name="Peng D."/>
            <person name="Ji J."/>
            <person name="Jenkins J."/>
            <person name="Williams M."/>
            <person name="Shu S."/>
            <person name="Plott C."/>
            <person name="Barry K."/>
            <person name="Rajasekar S."/>
            <person name="Grimwood J."/>
            <person name="Han X."/>
            <person name="Sun S."/>
            <person name="Hou Z."/>
            <person name="He W."/>
            <person name="Dai G."/>
            <person name="Sun C."/>
            <person name="Schmutz J."/>
            <person name="Leebens-Mack J.H."/>
            <person name="Li F.W."/>
            <person name="Wang L."/>
        </authorList>
    </citation>
    <scope>NUCLEOTIDE SEQUENCE [LARGE SCALE GENOMIC DNA]</scope>
    <source>
        <strain evidence="2">cv. PW_Plant_1</strain>
    </source>
</reference>
<gene>
    <name evidence="1" type="ORF">O6H91_06G065100</name>
</gene>
<protein>
    <submittedName>
        <fullName evidence="1">Uncharacterized protein</fullName>
    </submittedName>
</protein>